<feature type="binding site" evidence="3">
    <location>
        <position position="7"/>
    </location>
    <ligand>
        <name>a divalent metal cation</name>
        <dbReference type="ChEBI" id="CHEBI:60240"/>
        <label>1</label>
    </ligand>
</feature>
<dbReference type="Proteomes" id="UP000654279">
    <property type="component" value="Unassembled WGS sequence"/>
</dbReference>
<keyword evidence="2 4" id="KW-0378">Hydrolase</keyword>
<evidence type="ECO:0000256" key="2">
    <source>
        <dbReference type="ARBA" id="ARBA00022801"/>
    </source>
</evidence>
<evidence type="ECO:0000256" key="3">
    <source>
        <dbReference type="PIRSR" id="PIRSR005902-1"/>
    </source>
</evidence>
<dbReference type="InterPro" id="IPR032466">
    <property type="entry name" value="Metal_Hydrolase"/>
</dbReference>
<dbReference type="GO" id="GO:0004536">
    <property type="term" value="F:DNA nuclease activity"/>
    <property type="evidence" value="ECO:0007669"/>
    <property type="project" value="InterPro"/>
</dbReference>
<dbReference type="EMBL" id="JACRSO010000001">
    <property type="protein sequence ID" value="MBC8528665.1"/>
    <property type="molecule type" value="Genomic_DNA"/>
</dbReference>
<dbReference type="FunFam" id="3.20.20.140:FF:000005">
    <property type="entry name" value="TatD family hydrolase"/>
    <property type="match status" value="1"/>
</dbReference>
<evidence type="ECO:0000313" key="4">
    <source>
        <dbReference type="EMBL" id="MBC8528665.1"/>
    </source>
</evidence>
<feature type="binding site" evidence="3">
    <location>
        <position position="129"/>
    </location>
    <ligand>
        <name>a divalent metal cation</name>
        <dbReference type="ChEBI" id="CHEBI:60240"/>
        <label>2</label>
    </ligand>
</feature>
<keyword evidence="5" id="KW-1185">Reference proteome</keyword>
<feature type="binding site" evidence="3">
    <location>
        <position position="9"/>
    </location>
    <ligand>
        <name>a divalent metal cation</name>
        <dbReference type="ChEBI" id="CHEBI:60240"/>
        <label>1</label>
    </ligand>
</feature>
<dbReference type="PROSITE" id="PS01137">
    <property type="entry name" value="TATD_1"/>
    <property type="match status" value="1"/>
</dbReference>
<proteinExistence type="predicted"/>
<keyword evidence="1 3" id="KW-0479">Metal-binding</keyword>
<feature type="binding site" evidence="3">
    <location>
        <position position="154"/>
    </location>
    <ligand>
        <name>a divalent metal cation</name>
        <dbReference type="ChEBI" id="CHEBI:60240"/>
        <label>2</label>
    </ligand>
</feature>
<comment type="caution">
    <text evidence="4">The sequence shown here is derived from an EMBL/GenBank/DDBJ whole genome shotgun (WGS) entry which is preliminary data.</text>
</comment>
<dbReference type="GO" id="GO:0005829">
    <property type="term" value="C:cytosol"/>
    <property type="evidence" value="ECO:0007669"/>
    <property type="project" value="TreeGrafter"/>
</dbReference>
<evidence type="ECO:0000256" key="1">
    <source>
        <dbReference type="ARBA" id="ARBA00022723"/>
    </source>
</evidence>
<dbReference type="Pfam" id="PF01026">
    <property type="entry name" value="TatD_DNase"/>
    <property type="match status" value="1"/>
</dbReference>
<dbReference type="PROSITE" id="PS01091">
    <property type="entry name" value="TATD_3"/>
    <property type="match status" value="1"/>
</dbReference>
<dbReference type="InterPro" id="IPR018228">
    <property type="entry name" value="DNase_TatD-rel_CS"/>
</dbReference>
<dbReference type="InterPro" id="IPR015991">
    <property type="entry name" value="TatD/YcfH-like"/>
</dbReference>
<gene>
    <name evidence="4" type="ORF">H8699_04335</name>
</gene>
<dbReference type="GO" id="GO:0046872">
    <property type="term" value="F:metal ion binding"/>
    <property type="evidence" value="ECO:0007669"/>
    <property type="project" value="UniProtKB-KW"/>
</dbReference>
<dbReference type="InterPro" id="IPR001130">
    <property type="entry name" value="TatD-like"/>
</dbReference>
<sequence>MLLFDSHAHLDDSRFDEDREALIAHLQAGGVARVANAASDLETSRAAIALAERYDFIYAMAGVHPHEAAQAPADYLEQLRALLSHPKVVALGEIGLDYHYDLSPRDVQREKMAEQMALAVQLDKPVSFHLREAWGDAMELLRANRGRLPRGVMHCFSGSWETAKQCLDMGFYISFAGPVTFKNAGRLREVAAQVPSDRLLIETDSPYMAPEPHRGKRNQPDFVAEVASRLAAVRGVGPDRLAEECYENACRLFGL</sequence>
<dbReference type="PANTHER" id="PTHR46124:SF2">
    <property type="entry name" value="D-AMINOACYL-TRNA DEACYLASE"/>
    <property type="match status" value="1"/>
</dbReference>
<dbReference type="PIRSF" id="PIRSF005902">
    <property type="entry name" value="DNase_TatD"/>
    <property type="match status" value="1"/>
</dbReference>
<reference evidence="4" key="1">
    <citation type="submission" date="2020-08" db="EMBL/GenBank/DDBJ databases">
        <title>Genome public.</title>
        <authorList>
            <person name="Liu C."/>
            <person name="Sun Q."/>
        </authorList>
    </citation>
    <scope>NUCLEOTIDE SEQUENCE</scope>
    <source>
        <strain evidence="4">NSJ-44</strain>
    </source>
</reference>
<dbReference type="AlphaFoldDB" id="A0A926HMJ8"/>
<dbReference type="NCBIfam" id="TIGR00010">
    <property type="entry name" value="YchF/TatD family DNA exonuclease"/>
    <property type="match status" value="1"/>
</dbReference>
<organism evidence="4 5">
    <name type="scientific">Luoshenia tenuis</name>
    <dbReference type="NCBI Taxonomy" id="2763654"/>
    <lineage>
        <taxon>Bacteria</taxon>
        <taxon>Bacillati</taxon>
        <taxon>Bacillota</taxon>
        <taxon>Clostridia</taxon>
        <taxon>Christensenellales</taxon>
        <taxon>Christensenellaceae</taxon>
        <taxon>Luoshenia</taxon>
    </lineage>
</organism>
<dbReference type="PANTHER" id="PTHR46124">
    <property type="entry name" value="D-AMINOACYL-TRNA DEACYLASE"/>
    <property type="match status" value="1"/>
</dbReference>
<accession>A0A926HMJ8</accession>
<dbReference type="SUPFAM" id="SSF51556">
    <property type="entry name" value="Metallo-dependent hydrolases"/>
    <property type="match status" value="1"/>
</dbReference>
<dbReference type="CDD" id="cd01310">
    <property type="entry name" value="TatD_DNAse"/>
    <property type="match status" value="1"/>
</dbReference>
<feature type="binding site" evidence="3">
    <location>
        <position position="204"/>
    </location>
    <ligand>
        <name>a divalent metal cation</name>
        <dbReference type="ChEBI" id="CHEBI:60240"/>
        <label>1</label>
    </ligand>
</feature>
<name>A0A926HMJ8_9FIRM</name>
<protein>
    <submittedName>
        <fullName evidence="4">TatD family hydrolase</fullName>
    </submittedName>
</protein>
<dbReference type="Gene3D" id="3.20.20.140">
    <property type="entry name" value="Metal-dependent hydrolases"/>
    <property type="match status" value="1"/>
</dbReference>
<feature type="binding site" evidence="3">
    <location>
        <position position="93"/>
    </location>
    <ligand>
        <name>a divalent metal cation</name>
        <dbReference type="ChEBI" id="CHEBI:60240"/>
        <label>1</label>
    </ligand>
</feature>
<evidence type="ECO:0000313" key="5">
    <source>
        <dbReference type="Proteomes" id="UP000654279"/>
    </source>
</evidence>
<dbReference type="GO" id="GO:0016788">
    <property type="term" value="F:hydrolase activity, acting on ester bonds"/>
    <property type="evidence" value="ECO:0007669"/>
    <property type="project" value="InterPro"/>
</dbReference>
<dbReference type="RefSeq" id="WP_249284642.1">
    <property type="nucleotide sequence ID" value="NZ_JACRSO010000001.1"/>
</dbReference>